<dbReference type="Pfam" id="PF10819">
    <property type="entry name" value="DUF2564"/>
    <property type="match status" value="1"/>
</dbReference>
<comment type="caution">
    <text evidence="2">The sequence shown here is derived from an EMBL/GenBank/DDBJ whole genome shotgun (WGS) entry which is preliminary data.</text>
</comment>
<dbReference type="InterPro" id="IPR020314">
    <property type="entry name" value="Uncharacterised_YpzA"/>
</dbReference>
<sequence length="82" mass="9295">MSGHTNEFEQAMYKVQAAQKMVGASTSSMDDAYLERATTSVEEARTQLEKVKSNATDLDEVFLQEQEQLLSHVEEQLREAKQ</sequence>
<name>A0A917AJK5_9BACI</name>
<dbReference type="AlphaFoldDB" id="A0A917AJK5"/>
<dbReference type="EMBL" id="BMFK01000001">
    <property type="protein sequence ID" value="GGE56807.1"/>
    <property type="molecule type" value="Genomic_DNA"/>
</dbReference>
<keyword evidence="1" id="KW-0175">Coiled coil</keyword>
<keyword evidence="3" id="KW-1185">Reference proteome</keyword>
<evidence type="ECO:0000313" key="2">
    <source>
        <dbReference type="EMBL" id="GGE56807.1"/>
    </source>
</evidence>
<accession>A0A917AJK5</accession>
<proteinExistence type="predicted"/>
<organism evidence="2 3">
    <name type="scientific">Priestia taiwanensis</name>
    <dbReference type="NCBI Taxonomy" id="1347902"/>
    <lineage>
        <taxon>Bacteria</taxon>
        <taxon>Bacillati</taxon>
        <taxon>Bacillota</taxon>
        <taxon>Bacilli</taxon>
        <taxon>Bacillales</taxon>
        <taxon>Bacillaceae</taxon>
        <taxon>Priestia</taxon>
    </lineage>
</organism>
<evidence type="ECO:0000256" key="1">
    <source>
        <dbReference type="SAM" id="Coils"/>
    </source>
</evidence>
<dbReference type="Proteomes" id="UP000605259">
    <property type="component" value="Unassembled WGS sequence"/>
</dbReference>
<evidence type="ECO:0008006" key="4">
    <source>
        <dbReference type="Google" id="ProtNLM"/>
    </source>
</evidence>
<reference evidence="2" key="1">
    <citation type="journal article" date="2014" name="Int. J. Syst. Evol. Microbiol.">
        <title>Complete genome sequence of Corynebacterium casei LMG S-19264T (=DSM 44701T), isolated from a smear-ripened cheese.</title>
        <authorList>
            <consortium name="US DOE Joint Genome Institute (JGI-PGF)"/>
            <person name="Walter F."/>
            <person name="Albersmeier A."/>
            <person name="Kalinowski J."/>
            <person name="Ruckert C."/>
        </authorList>
    </citation>
    <scope>NUCLEOTIDE SEQUENCE</scope>
    <source>
        <strain evidence="2">CGMCC 1.12698</strain>
    </source>
</reference>
<feature type="coiled-coil region" evidence="1">
    <location>
        <begin position="34"/>
        <end position="61"/>
    </location>
</feature>
<evidence type="ECO:0000313" key="3">
    <source>
        <dbReference type="Proteomes" id="UP000605259"/>
    </source>
</evidence>
<dbReference type="RefSeq" id="WP_188386770.1">
    <property type="nucleotide sequence ID" value="NZ_BMFK01000001.1"/>
</dbReference>
<reference evidence="2" key="2">
    <citation type="submission" date="2020-09" db="EMBL/GenBank/DDBJ databases">
        <authorList>
            <person name="Sun Q."/>
            <person name="Zhou Y."/>
        </authorList>
    </citation>
    <scope>NUCLEOTIDE SEQUENCE</scope>
    <source>
        <strain evidence="2">CGMCC 1.12698</strain>
    </source>
</reference>
<protein>
    <recommendedName>
        <fullName evidence="4">DUF2564 family protein</fullName>
    </recommendedName>
</protein>
<gene>
    <name evidence="2" type="ORF">GCM10007140_03930</name>
</gene>